<dbReference type="InterPro" id="IPR004014">
    <property type="entry name" value="ATPase_P-typ_cation-transptr_N"/>
</dbReference>
<feature type="transmembrane region" description="Helical" evidence="9">
    <location>
        <begin position="1120"/>
        <end position="1138"/>
    </location>
</feature>
<dbReference type="InterPro" id="IPR001757">
    <property type="entry name" value="P_typ_ATPase"/>
</dbReference>
<keyword evidence="12" id="KW-1185">Reference proteome</keyword>
<keyword evidence="5" id="KW-0067">ATP-binding</keyword>
<keyword evidence="7 9" id="KW-1133">Transmembrane helix</keyword>
<dbReference type="SFLD" id="SFLDG00002">
    <property type="entry name" value="C1.7:_P-type_atpase_like"/>
    <property type="match status" value="1"/>
</dbReference>
<evidence type="ECO:0000256" key="9">
    <source>
        <dbReference type="SAM" id="Phobius"/>
    </source>
</evidence>
<dbReference type="InterPro" id="IPR006068">
    <property type="entry name" value="ATPase_P-typ_cation-transptr_C"/>
</dbReference>
<keyword evidence="8 9" id="KW-0472">Membrane</keyword>
<feature type="transmembrane region" description="Helical" evidence="9">
    <location>
        <begin position="129"/>
        <end position="150"/>
    </location>
</feature>
<feature type="transmembrane region" description="Helical" evidence="9">
    <location>
        <begin position="156"/>
        <end position="175"/>
    </location>
</feature>
<gene>
    <name evidence="11" type="ORF">CYMTET_6494</name>
</gene>
<sequence length="1229" mass="137617">CSQLIQVLKETFTRIVPVSRLVAVGGVTYTFWTASRTGPKLARWASSSEDLAKMAQAKADKLEDLKSDLRFEEHMMEHEKVFEKFGLDFSKGLTTAQVAKQREIHGWNRMTPPKVVHWFLKFLQQFQNFFALLLLAGSALCFIAFAIDPLKDETNLYLGIVLFLVVFATATFQYLQEAKSEKIMAGFKDMIPKMSTVRRNGERSSVNAYEIVPGDVVELSDGDQIPADVVVISANEMKVDNSSLTGEQEEQIRTGKVKYDADGKAKYIEPLEADNIAFSTTIVKTGSCVAIAIGIADNTQMGQIAGLTTLTEKKASPISYEIKVFIHLISGVAIVLGLMFFIIGITLGTDPIQNVVFAIGIIVANVPEGLLATVTVSLSLTALRMSKKHVLVKQLESVETLGSTTVIASDKTGTLTQNRMTVQHCWFDKTIAATPAAKNFVDFRDSLANGQNRIGETYFNAECPTFKKLQMVTCLCNNATFNLDKATPKLTENEFKQKCMDPTFNMLAFDTLGDASESGLLKFVQGVSHVYDLRDQYPMVYEIKFNSTNKWQLSVHKQPDSDKLLLVLKGAPDRIWPTRCQYLCQDGKPEPITDDILANFDSAYNALGGLGERVLGFAYQELDESFNNWTKEDFKSEGMGDEFTCNFPMDNLVFAGLLSLMDPPREGVIEAVDVCKRARIKVFMVTGDHAITARAIAKQIGILDQELLDAKKADVITGDDIREWQLLDDVAKQAAWDRALSCEQLVFARVSPAHKLLIVENNQRLNQVVAVTGDGVNDAPALKKGDIGVAMNSGKDVSKEAADMILMDDNFASIVNGVEEGRLIFDNLKKSIAYTLSSNIPEIGPFLIFITVRLPLPLSTVLILCVDLGTDMIPAISLAYENKESDIMDRPPRDRTERLVNRRLITFAYLQIGVIQALAGFFTYMIVLNDYGYAPWTLPWVGLEWEKYSIMCTIGEDGMPEDCGYGCQDPKWKYEEEGFEYCTGGCKIPFNNGATYDTGSQTLQLSHDPFLEHTVNGFRGFDCPNVCERSCQWFTDNVEPLESSKWNEWCVSAEEYDMFKYYCAHSGDVDSKYEFTSETLGFSDRPEVSKAEAAQAPAGAFYYWGGKPQFYPNGGYQAEVLAYAQTAYFISIIVVQWADLLICKTRKLTIFEQGMSNGFMKFGIAFETILGIFLIYTPTWNMVFGTRPLHILHWFPGVPWSMAIFFYDETRKYIMRAHPKGWTERMTYW</sequence>
<dbReference type="InterPro" id="IPR059000">
    <property type="entry name" value="ATPase_P-type_domA"/>
</dbReference>
<dbReference type="GO" id="GO:1902600">
    <property type="term" value="P:proton transmembrane transport"/>
    <property type="evidence" value="ECO:0007669"/>
    <property type="project" value="TreeGrafter"/>
</dbReference>
<dbReference type="Gene3D" id="1.20.1110.10">
    <property type="entry name" value="Calcium-transporting ATPase, transmembrane domain"/>
    <property type="match status" value="2"/>
</dbReference>
<name>A0AAE0LI05_9CHLO</name>
<reference evidence="11 12" key="1">
    <citation type="journal article" date="2015" name="Genome Biol. Evol.">
        <title>Comparative Genomics of a Bacterivorous Green Alga Reveals Evolutionary Causalities and Consequences of Phago-Mixotrophic Mode of Nutrition.</title>
        <authorList>
            <person name="Burns J.A."/>
            <person name="Paasch A."/>
            <person name="Narechania A."/>
            <person name="Kim E."/>
        </authorList>
    </citation>
    <scope>NUCLEOTIDE SEQUENCE [LARGE SCALE GENOMIC DNA]</scope>
    <source>
        <strain evidence="11 12">PLY_AMNH</strain>
    </source>
</reference>
<dbReference type="PANTHER" id="PTHR43294">
    <property type="entry name" value="SODIUM/POTASSIUM-TRANSPORTING ATPASE SUBUNIT ALPHA"/>
    <property type="match status" value="1"/>
</dbReference>
<dbReference type="GO" id="GO:0030007">
    <property type="term" value="P:intracellular potassium ion homeostasis"/>
    <property type="evidence" value="ECO:0007669"/>
    <property type="project" value="TreeGrafter"/>
</dbReference>
<feature type="transmembrane region" description="Helical" evidence="9">
    <location>
        <begin position="355"/>
        <end position="383"/>
    </location>
</feature>
<comment type="caution">
    <text evidence="11">The sequence shown here is derived from an EMBL/GenBank/DDBJ whole genome shotgun (WGS) entry which is preliminary data.</text>
</comment>
<dbReference type="InterPro" id="IPR050510">
    <property type="entry name" value="Cation_transp_ATPase_P-type"/>
</dbReference>
<dbReference type="Gene3D" id="3.40.50.1000">
    <property type="entry name" value="HAD superfamily/HAD-like"/>
    <property type="match status" value="1"/>
</dbReference>
<protein>
    <recommendedName>
        <fullName evidence="10">Cation-transporting P-type ATPase N-terminal domain-containing protein</fullName>
    </recommendedName>
</protein>
<dbReference type="Pfam" id="PF00122">
    <property type="entry name" value="E1-E2_ATPase"/>
    <property type="match status" value="1"/>
</dbReference>
<dbReference type="InterPro" id="IPR008250">
    <property type="entry name" value="ATPase_P-typ_transduc_dom_A_sf"/>
</dbReference>
<dbReference type="GO" id="GO:0005391">
    <property type="term" value="F:P-type sodium:potassium-exchanging transporter activity"/>
    <property type="evidence" value="ECO:0007669"/>
    <property type="project" value="TreeGrafter"/>
</dbReference>
<dbReference type="EMBL" id="LGRX02001573">
    <property type="protein sequence ID" value="KAK3285917.1"/>
    <property type="molecule type" value="Genomic_DNA"/>
</dbReference>
<keyword evidence="3 9" id="KW-0812">Transmembrane</keyword>
<dbReference type="InterPro" id="IPR018303">
    <property type="entry name" value="ATPase_P-typ_P_site"/>
</dbReference>
<keyword evidence="2" id="KW-1003">Cell membrane</keyword>
<dbReference type="SUPFAM" id="SSF81665">
    <property type="entry name" value="Calcium ATPase, transmembrane domain M"/>
    <property type="match status" value="1"/>
</dbReference>
<feature type="domain" description="Cation-transporting P-type ATPase N-terminal" evidence="10">
    <location>
        <begin position="72"/>
        <end position="146"/>
    </location>
</feature>
<dbReference type="GO" id="GO:0005524">
    <property type="term" value="F:ATP binding"/>
    <property type="evidence" value="ECO:0007669"/>
    <property type="project" value="UniProtKB-KW"/>
</dbReference>
<dbReference type="SFLD" id="SFLDF00027">
    <property type="entry name" value="p-type_atpase"/>
    <property type="match status" value="1"/>
</dbReference>
<dbReference type="PRINTS" id="PR00119">
    <property type="entry name" value="CATATPASE"/>
</dbReference>
<dbReference type="GO" id="GO:1990573">
    <property type="term" value="P:potassium ion import across plasma membrane"/>
    <property type="evidence" value="ECO:0007669"/>
    <property type="project" value="TreeGrafter"/>
</dbReference>
<feature type="non-terminal residue" evidence="11">
    <location>
        <position position="1"/>
    </location>
</feature>
<evidence type="ECO:0000256" key="4">
    <source>
        <dbReference type="ARBA" id="ARBA00022741"/>
    </source>
</evidence>
<dbReference type="SMART" id="SM00831">
    <property type="entry name" value="Cation_ATPase_N"/>
    <property type="match status" value="1"/>
</dbReference>
<dbReference type="SUPFAM" id="SSF81653">
    <property type="entry name" value="Calcium ATPase, transduction domain A"/>
    <property type="match status" value="1"/>
</dbReference>
<dbReference type="Gene3D" id="3.40.1110.10">
    <property type="entry name" value="Calcium-transporting ATPase, cytoplasmic domain N"/>
    <property type="match status" value="1"/>
</dbReference>
<evidence type="ECO:0000256" key="1">
    <source>
        <dbReference type="ARBA" id="ARBA00004651"/>
    </source>
</evidence>
<dbReference type="Pfam" id="PF00689">
    <property type="entry name" value="Cation_ATPase_C"/>
    <property type="match status" value="2"/>
</dbReference>
<dbReference type="FunFam" id="1.20.1110.10:FF:000095">
    <property type="entry name" value="Sodium/potassium-transporting ATPase subunit alpha-1"/>
    <property type="match status" value="1"/>
</dbReference>
<dbReference type="Gene3D" id="2.70.150.10">
    <property type="entry name" value="Calcium-transporting ATPase, cytoplasmic transduction domain A"/>
    <property type="match status" value="1"/>
</dbReference>
<evidence type="ECO:0000256" key="6">
    <source>
        <dbReference type="ARBA" id="ARBA00022967"/>
    </source>
</evidence>
<dbReference type="GO" id="GO:0006883">
    <property type="term" value="P:intracellular sodium ion homeostasis"/>
    <property type="evidence" value="ECO:0007669"/>
    <property type="project" value="TreeGrafter"/>
</dbReference>
<evidence type="ECO:0000256" key="3">
    <source>
        <dbReference type="ARBA" id="ARBA00022692"/>
    </source>
</evidence>
<dbReference type="InterPro" id="IPR044492">
    <property type="entry name" value="P_typ_ATPase_HD_dom"/>
</dbReference>
<dbReference type="InterPro" id="IPR023299">
    <property type="entry name" value="ATPase_P-typ_cyto_dom_N"/>
</dbReference>
<dbReference type="Pfam" id="PF13246">
    <property type="entry name" value="Cation_ATPase"/>
    <property type="match status" value="1"/>
</dbReference>
<dbReference type="InterPro" id="IPR023298">
    <property type="entry name" value="ATPase_P-typ_TM_dom_sf"/>
</dbReference>
<dbReference type="SFLD" id="SFLDS00003">
    <property type="entry name" value="Haloacid_Dehalogenase"/>
    <property type="match status" value="1"/>
</dbReference>
<dbReference type="GO" id="GO:0016887">
    <property type="term" value="F:ATP hydrolysis activity"/>
    <property type="evidence" value="ECO:0007669"/>
    <property type="project" value="InterPro"/>
</dbReference>
<dbReference type="Pfam" id="PF00690">
    <property type="entry name" value="Cation_ATPase_N"/>
    <property type="match status" value="1"/>
</dbReference>
<evidence type="ECO:0000256" key="7">
    <source>
        <dbReference type="ARBA" id="ARBA00022989"/>
    </source>
</evidence>
<accession>A0AAE0LI05</accession>
<dbReference type="PANTHER" id="PTHR43294:SF21">
    <property type="entry name" value="CATION TRANSPORTING ATPASE"/>
    <property type="match status" value="1"/>
</dbReference>
<dbReference type="PRINTS" id="PR00121">
    <property type="entry name" value="NAKATPASE"/>
</dbReference>
<evidence type="ECO:0000313" key="12">
    <source>
        <dbReference type="Proteomes" id="UP001190700"/>
    </source>
</evidence>
<dbReference type="NCBIfam" id="TIGR01494">
    <property type="entry name" value="ATPase_P-type"/>
    <property type="match status" value="2"/>
</dbReference>
<dbReference type="GO" id="GO:0005886">
    <property type="term" value="C:plasma membrane"/>
    <property type="evidence" value="ECO:0007669"/>
    <property type="project" value="UniProtKB-SubCell"/>
</dbReference>
<feature type="transmembrane region" description="Helical" evidence="9">
    <location>
        <begin position="1159"/>
        <end position="1177"/>
    </location>
</feature>
<dbReference type="Proteomes" id="UP001190700">
    <property type="component" value="Unassembled WGS sequence"/>
</dbReference>
<evidence type="ECO:0000259" key="10">
    <source>
        <dbReference type="SMART" id="SM00831"/>
    </source>
</evidence>
<proteinExistence type="predicted"/>
<dbReference type="GO" id="GO:0036376">
    <property type="term" value="P:sodium ion export across plasma membrane"/>
    <property type="evidence" value="ECO:0007669"/>
    <property type="project" value="TreeGrafter"/>
</dbReference>
<dbReference type="InterPro" id="IPR023214">
    <property type="entry name" value="HAD_sf"/>
</dbReference>
<comment type="subcellular location">
    <subcellularLocation>
        <location evidence="1">Cell membrane</location>
        <topology evidence="1">Multi-pass membrane protein</topology>
    </subcellularLocation>
</comment>
<dbReference type="SUPFAM" id="SSF56784">
    <property type="entry name" value="HAD-like"/>
    <property type="match status" value="1"/>
</dbReference>
<evidence type="ECO:0000313" key="11">
    <source>
        <dbReference type="EMBL" id="KAK3285917.1"/>
    </source>
</evidence>
<evidence type="ECO:0000256" key="2">
    <source>
        <dbReference type="ARBA" id="ARBA00022475"/>
    </source>
</evidence>
<dbReference type="PROSITE" id="PS00154">
    <property type="entry name" value="ATPASE_E1_E2"/>
    <property type="match status" value="1"/>
</dbReference>
<organism evidence="11 12">
    <name type="scientific">Cymbomonas tetramitiformis</name>
    <dbReference type="NCBI Taxonomy" id="36881"/>
    <lineage>
        <taxon>Eukaryota</taxon>
        <taxon>Viridiplantae</taxon>
        <taxon>Chlorophyta</taxon>
        <taxon>Pyramimonadophyceae</taxon>
        <taxon>Pyramimonadales</taxon>
        <taxon>Pyramimonadaceae</taxon>
        <taxon>Cymbomonas</taxon>
    </lineage>
</organism>
<dbReference type="Pfam" id="PF08282">
    <property type="entry name" value="Hydrolase_3"/>
    <property type="match status" value="1"/>
</dbReference>
<dbReference type="InterPro" id="IPR036412">
    <property type="entry name" value="HAD-like_sf"/>
</dbReference>
<feature type="transmembrane region" description="Helical" evidence="9">
    <location>
        <begin position="904"/>
        <end position="927"/>
    </location>
</feature>
<dbReference type="AlphaFoldDB" id="A0AAE0LI05"/>
<keyword evidence="4" id="KW-0547">Nucleotide-binding</keyword>
<dbReference type="FunFam" id="3.40.50.1000:FF:000083">
    <property type="entry name" value="Sodium/potassium-transporting ATPase subunit alpha"/>
    <property type="match status" value="1"/>
</dbReference>
<keyword evidence="6" id="KW-1278">Translocase</keyword>
<evidence type="ECO:0000256" key="8">
    <source>
        <dbReference type="ARBA" id="ARBA00023136"/>
    </source>
</evidence>
<evidence type="ECO:0000256" key="5">
    <source>
        <dbReference type="ARBA" id="ARBA00022840"/>
    </source>
</evidence>
<feature type="transmembrane region" description="Helical" evidence="9">
    <location>
        <begin position="1189"/>
        <end position="1207"/>
    </location>
</feature>
<feature type="transmembrane region" description="Helical" evidence="9">
    <location>
        <begin position="324"/>
        <end position="349"/>
    </location>
</feature>
<dbReference type="SUPFAM" id="SSF81660">
    <property type="entry name" value="Metal cation-transporting ATPase, ATP-binding domain N"/>
    <property type="match status" value="1"/>
</dbReference>